<dbReference type="GO" id="GO:0008233">
    <property type="term" value="F:peptidase activity"/>
    <property type="evidence" value="ECO:0007669"/>
    <property type="project" value="UniProtKB-KW"/>
</dbReference>
<sequence length="417" mass="46829">MRTAWISIIFALLVFASKGDERTLDSLKEFGLGFHWPTKQKKIEVPFELHANLVVIPLKINASDTLRFLLDTGLGTTLLTDTTVFRQLGIKPIRQIELLGLGDGPSIQAQVLIDVKLQVGKAAAYHQNLIYVSSDQLNLSDYVGTKIQGVLGYELFSNLVVTIDYAKQRLILTQAENYRYKKRAGIRFPIALIDNKPYLQAAEIQSKKGPIANRLLLDSGAGHVLFLEDAGVDSSLFQFSAKPVNLGKGLNGAIMGKMGRVPELRLGPWTWSNVPTAFPISKFLKDTSHVQGGSLGGEFFRRFVVTFHYLDQYVVFKPIARRWRQKFELGLSGLGLRATGPQFRTFFVEFVEENSPAEEAGVLPGDEILMINRVRAGNYRLGEIYHLLKKKEGKRIEMLLKRGNSFQLVQFTLRPLF</sequence>
<gene>
    <name evidence="2" type="ORF">PQG45_08580</name>
</gene>
<dbReference type="Gene3D" id="2.40.70.10">
    <property type="entry name" value="Acid Proteases"/>
    <property type="match status" value="2"/>
</dbReference>
<keyword evidence="2" id="KW-0645">Protease</keyword>
<dbReference type="InterPro" id="IPR036034">
    <property type="entry name" value="PDZ_sf"/>
</dbReference>
<evidence type="ECO:0000259" key="1">
    <source>
        <dbReference type="PROSITE" id="PS50106"/>
    </source>
</evidence>
<keyword evidence="3" id="KW-1185">Reference proteome</keyword>
<dbReference type="SUPFAM" id="SSF50156">
    <property type="entry name" value="PDZ domain-like"/>
    <property type="match status" value="1"/>
</dbReference>
<accession>A0ABU3TT95</accession>
<dbReference type="InterPro" id="IPR021109">
    <property type="entry name" value="Peptidase_aspartic_dom_sf"/>
</dbReference>
<dbReference type="Pfam" id="PF17820">
    <property type="entry name" value="PDZ_6"/>
    <property type="match status" value="1"/>
</dbReference>
<feature type="domain" description="PDZ" evidence="1">
    <location>
        <begin position="330"/>
        <end position="403"/>
    </location>
</feature>
<dbReference type="RefSeq" id="WP_316070689.1">
    <property type="nucleotide sequence ID" value="NZ_JAVNWW010000003.1"/>
</dbReference>
<proteinExistence type="predicted"/>
<dbReference type="PROSITE" id="PS50106">
    <property type="entry name" value="PDZ"/>
    <property type="match status" value="1"/>
</dbReference>
<reference evidence="2 3" key="1">
    <citation type="submission" date="2023-09" db="EMBL/GenBank/DDBJ databases">
        <title>Aquirufa genomes.</title>
        <authorList>
            <person name="Pitt A."/>
        </authorList>
    </citation>
    <scope>NUCLEOTIDE SEQUENCE [LARGE SCALE GENOMIC DNA]</scope>
    <source>
        <strain evidence="2 3">LEOWEIH-7C</strain>
    </source>
</reference>
<protein>
    <submittedName>
        <fullName evidence="2">Aspartyl protease family protein</fullName>
    </submittedName>
</protein>
<comment type="caution">
    <text evidence="2">The sequence shown here is derived from an EMBL/GenBank/DDBJ whole genome shotgun (WGS) entry which is preliminary data.</text>
</comment>
<keyword evidence="2" id="KW-0378">Hydrolase</keyword>
<dbReference type="InterPro" id="IPR001478">
    <property type="entry name" value="PDZ"/>
</dbReference>
<dbReference type="SMART" id="SM00228">
    <property type="entry name" value="PDZ"/>
    <property type="match status" value="1"/>
</dbReference>
<organism evidence="2 3">
    <name type="scientific">Aquirufa regiilacus</name>
    <dbReference type="NCBI Taxonomy" id="3024868"/>
    <lineage>
        <taxon>Bacteria</taxon>
        <taxon>Pseudomonadati</taxon>
        <taxon>Bacteroidota</taxon>
        <taxon>Cytophagia</taxon>
        <taxon>Cytophagales</taxon>
        <taxon>Flectobacillaceae</taxon>
        <taxon>Aquirufa</taxon>
    </lineage>
</organism>
<dbReference type="InterPro" id="IPR041489">
    <property type="entry name" value="PDZ_6"/>
</dbReference>
<dbReference type="Proteomes" id="UP001249959">
    <property type="component" value="Unassembled WGS sequence"/>
</dbReference>
<dbReference type="Gene3D" id="2.30.42.10">
    <property type="match status" value="1"/>
</dbReference>
<dbReference type="Pfam" id="PF13650">
    <property type="entry name" value="Asp_protease_2"/>
    <property type="match status" value="2"/>
</dbReference>
<dbReference type="EMBL" id="JAVNWW010000003">
    <property type="protein sequence ID" value="MDU0809090.1"/>
    <property type="molecule type" value="Genomic_DNA"/>
</dbReference>
<evidence type="ECO:0000313" key="3">
    <source>
        <dbReference type="Proteomes" id="UP001249959"/>
    </source>
</evidence>
<dbReference type="GO" id="GO:0006508">
    <property type="term" value="P:proteolysis"/>
    <property type="evidence" value="ECO:0007669"/>
    <property type="project" value="UniProtKB-KW"/>
</dbReference>
<evidence type="ECO:0000313" key="2">
    <source>
        <dbReference type="EMBL" id="MDU0809090.1"/>
    </source>
</evidence>
<name>A0ABU3TT95_9BACT</name>